<dbReference type="AlphaFoldDB" id="A0A1I4RXY9"/>
<evidence type="ECO:0000313" key="1">
    <source>
        <dbReference type="EMBL" id="SFM57166.1"/>
    </source>
</evidence>
<sequence>MTCNICFVGPVGPPDDHRYFYKQICNLAARNWKVDFFTRGQPPEIPNVNAIVLSRQTRYISRMTGGLNLLPIILRKRPQALQICSVELLPLAITLATFTRISIFYDCREDMPTSIMEHKIKIPIIFRWVLSNATMLMERLGSQLFAGISVSDQWIESKFKKFGTKNLFYFPNYPRLDDFSSINLEKVPKKYDFCILGSMSERTGVLEFINALVILKNRGWNGKARLIGEPSPDLNSLIKKIVDAEKVDISISGRVPYQNVPAALSECFVGAIPLLDMKKFHRNPATKMFEYAASGLYIVASDLPPQRKFLQDSSFAVLVKPGDSVALANGLEEMLHSRIRSSGDAPRHKYLSEWNADYFYNDMENYYKKGIFK</sequence>
<protein>
    <submittedName>
        <fullName evidence="1">Glycosyltransferase involved in cell wall bisynthesis</fullName>
    </submittedName>
</protein>
<dbReference type="Proteomes" id="UP000199561">
    <property type="component" value="Unassembled WGS sequence"/>
</dbReference>
<dbReference type="GO" id="GO:0016740">
    <property type="term" value="F:transferase activity"/>
    <property type="evidence" value="ECO:0007669"/>
    <property type="project" value="UniProtKB-KW"/>
</dbReference>
<name>A0A1I4RXY9_9PROT</name>
<dbReference type="Gene3D" id="3.40.50.2000">
    <property type="entry name" value="Glycogen Phosphorylase B"/>
    <property type="match status" value="1"/>
</dbReference>
<dbReference type="EMBL" id="FOUF01000021">
    <property type="protein sequence ID" value="SFM57166.1"/>
    <property type="molecule type" value="Genomic_DNA"/>
</dbReference>
<keyword evidence="2" id="KW-1185">Reference proteome</keyword>
<keyword evidence="1" id="KW-0808">Transferase</keyword>
<dbReference type="PANTHER" id="PTHR12526">
    <property type="entry name" value="GLYCOSYLTRANSFERASE"/>
    <property type="match status" value="1"/>
</dbReference>
<reference evidence="1 2" key="1">
    <citation type="submission" date="2016-10" db="EMBL/GenBank/DDBJ databases">
        <authorList>
            <person name="de Groot N.N."/>
        </authorList>
    </citation>
    <scope>NUCLEOTIDE SEQUENCE [LARGE SCALE GENOMIC DNA]</scope>
    <source>
        <strain evidence="1 2">Nm146</strain>
    </source>
</reference>
<dbReference type="Pfam" id="PF13692">
    <property type="entry name" value="Glyco_trans_1_4"/>
    <property type="match status" value="1"/>
</dbReference>
<evidence type="ECO:0000313" key="2">
    <source>
        <dbReference type="Proteomes" id="UP000199561"/>
    </source>
</evidence>
<dbReference type="STRING" id="52442.SAMN05421880_12146"/>
<organism evidence="1 2">
    <name type="scientific">Nitrosomonas nitrosa</name>
    <dbReference type="NCBI Taxonomy" id="52442"/>
    <lineage>
        <taxon>Bacteria</taxon>
        <taxon>Pseudomonadati</taxon>
        <taxon>Pseudomonadota</taxon>
        <taxon>Betaproteobacteria</taxon>
        <taxon>Nitrosomonadales</taxon>
        <taxon>Nitrosomonadaceae</taxon>
        <taxon>Nitrosomonas</taxon>
    </lineage>
</organism>
<proteinExistence type="predicted"/>
<accession>A0A1I4RXY9</accession>
<gene>
    <name evidence="1" type="ORF">SAMN05421880_12146</name>
</gene>
<dbReference type="SUPFAM" id="SSF53756">
    <property type="entry name" value="UDP-Glycosyltransferase/glycogen phosphorylase"/>
    <property type="match status" value="1"/>
</dbReference>